<dbReference type="SUPFAM" id="SSF48452">
    <property type="entry name" value="TPR-like"/>
    <property type="match status" value="1"/>
</dbReference>
<dbReference type="PROSITE" id="PS50005">
    <property type="entry name" value="TPR"/>
    <property type="match status" value="1"/>
</dbReference>
<dbReference type="SMART" id="SM00028">
    <property type="entry name" value="TPR"/>
    <property type="match status" value="2"/>
</dbReference>
<evidence type="ECO:0000313" key="3">
    <source>
        <dbReference type="Proteomes" id="UP000282574"/>
    </source>
</evidence>
<reference evidence="2 3" key="1">
    <citation type="journal article" date="2019" name="Genome Biol. Evol.">
        <title>Day and night: Metabolic profiles and evolutionary relationships of six axenic non-marine cyanobacteria.</title>
        <authorList>
            <person name="Will S.E."/>
            <person name="Henke P."/>
            <person name="Boedeker C."/>
            <person name="Huang S."/>
            <person name="Brinkmann H."/>
            <person name="Rohde M."/>
            <person name="Jarek M."/>
            <person name="Friedl T."/>
            <person name="Seufert S."/>
            <person name="Schumacher M."/>
            <person name="Overmann J."/>
            <person name="Neumann-Schaal M."/>
            <person name="Petersen J."/>
        </authorList>
    </citation>
    <scope>NUCLEOTIDE SEQUENCE [LARGE SCALE GENOMIC DNA]</scope>
    <source>
        <strain evidence="2 3">SAG 39.79</strain>
    </source>
</reference>
<proteinExistence type="predicted"/>
<comment type="caution">
    <text evidence="2">The sequence shown here is derived from an EMBL/GenBank/DDBJ whole genome shotgun (WGS) entry which is preliminary data.</text>
</comment>
<protein>
    <recommendedName>
        <fullName evidence="4">Tetratricopeptide repeat protein</fullName>
    </recommendedName>
</protein>
<evidence type="ECO:0000256" key="1">
    <source>
        <dbReference type="PROSITE-ProRule" id="PRU00339"/>
    </source>
</evidence>
<dbReference type="Pfam" id="PF13181">
    <property type="entry name" value="TPR_8"/>
    <property type="match status" value="1"/>
</dbReference>
<dbReference type="AlphaFoldDB" id="A0AB37URL5"/>
<keyword evidence="3" id="KW-1185">Reference proteome</keyword>
<dbReference type="InterPro" id="IPR011990">
    <property type="entry name" value="TPR-like_helical_dom_sf"/>
</dbReference>
<dbReference type="InterPro" id="IPR019734">
    <property type="entry name" value="TPR_rpt"/>
</dbReference>
<evidence type="ECO:0000313" key="2">
    <source>
        <dbReference type="EMBL" id="RUT14088.1"/>
    </source>
</evidence>
<evidence type="ECO:0008006" key="4">
    <source>
        <dbReference type="Google" id="ProtNLM"/>
    </source>
</evidence>
<dbReference type="Proteomes" id="UP000282574">
    <property type="component" value="Unassembled WGS sequence"/>
</dbReference>
<keyword evidence="1" id="KW-0802">TPR repeat</keyword>
<accession>A0AB37URL5</accession>
<dbReference type="Gene3D" id="1.25.40.10">
    <property type="entry name" value="Tetratricopeptide repeat domain"/>
    <property type="match status" value="2"/>
</dbReference>
<organism evidence="2 3">
    <name type="scientific">Chroococcidiopsis cubana SAG 39.79</name>
    <dbReference type="NCBI Taxonomy" id="388085"/>
    <lineage>
        <taxon>Bacteria</taxon>
        <taxon>Bacillati</taxon>
        <taxon>Cyanobacteriota</taxon>
        <taxon>Cyanophyceae</taxon>
        <taxon>Chroococcidiopsidales</taxon>
        <taxon>Chroococcidiopsidaceae</taxon>
        <taxon>Chroococcidiopsis</taxon>
    </lineage>
</organism>
<sequence length="227" mass="26208">MLLVISLVAPSIISFQLDSLFAKGEYTKVLATSKTLSWWYPPLRGDSRFLSRMARTELHIADSETDVACFARGLEQYSLSNWFEAEDYFQRSLSLEPKLFLARGYLATTYINQGTEYFNDKKSEVAEDYFEKALQIFPYHVEALYNLLLAKVANGKFEDSVLIAQQLINSQRYSQLPSLALIAQAYLHMSWANFWNDDAVEAWDLYRRSIDREIWNEQDSSTSEAAE</sequence>
<gene>
    <name evidence="2" type="ORF">DSM107010_05710</name>
</gene>
<name>A0AB37URL5_9CYAN</name>
<dbReference type="EMBL" id="RSCK01000003">
    <property type="protein sequence ID" value="RUT14088.1"/>
    <property type="molecule type" value="Genomic_DNA"/>
</dbReference>
<feature type="repeat" description="TPR" evidence="1">
    <location>
        <begin position="107"/>
        <end position="140"/>
    </location>
</feature>